<comment type="similarity">
    <text evidence="2">Belongs to the FliR/MopE/SpaR family.</text>
</comment>
<keyword evidence="6 7" id="KW-0472">Membrane</keyword>
<feature type="transmembrane region" description="Helical" evidence="7">
    <location>
        <begin position="6"/>
        <end position="26"/>
    </location>
</feature>
<dbReference type="GO" id="GO:0005886">
    <property type="term" value="C:plasma membrane"/>
    <property type="evidence" value="ECO:0007669"/>
    <property type="project" value="UniProtKB-SubCell"/>
</dbReference>
<keyword evidence="9" id="KW-1185">Reference proteome</keyword>
<dbReference type="InterPro" id="IPR002010">
    <property type="entry name" value="T3SS_IM_R"/>
</dbReference>
<evidence type="ECO:0000256" key="4">
    <source>
        <dbReference type="ARBA" id="ARBA00022692"/>
    </source>
</evidence>
<feature type="transmembrane region" description="Helical" evidence="7">
    <location>
        <begin position="118"/>
        <end position="143"/>
    </location>
</feature>
<accession>A0A290Q8Z7</accession>
<dbReference type="AlphaFoldDB" id="A0A290Q8Z7"/>
<reference evidence="8 9" key="1">
    <citation type="submission" date="2017-09" db="EMBL/GenBank/DDBJ databases">
        <title>Complete genome sequence of Verrucomicrobial strain HZ-65, isolated from freshwater.</title>
        <authorList>
            <person name="Choi A."/>
        </authorList>
    </citation>
    <scope>NUCLEOTIDE SEQUENCE [LARGE SCALE GENOMIC DNA]</scope>
    <source>
        <strain evidence="8 9">HZ-65</strain>
    </source>
</reference>
<dbReference type="KEGG" id="vbh:CMV30_06675"/>
<feature type="transmembrane region" description="Helical" evidence="7">
    <location>
        <begin position="179"/>
        <end position="201"/>
    </location>
</feature>
<evidence type="ECO:0000256" key="7">
    <source>
        <dbReference type="SAM" id="Phobius"/>
    </source>
</evidence>
<dbReference type="RefSeq" id="WP_096055292.1">
    <property type="nucleotide sequence ID" value="NZ_CP023344.1"/>
</dbReference>
<dbReference type="PANTHER" id="PTHR30065">
    <property type="entry name" value="FLAGELLAR BIOSYNTHETIC PROTEIN FLIR"/>
    <property type="match status" value="1"/>
</dbReference>
<organism evidence="8 9">
    <name type="scientific">Nibricoccus aquaticus</name>
    <dbReference type="NCBI Taxonomy" id="2576891"/>
    <lineage>
        <taxon>Bacteria</taxon>
        <taxon>Pseudomonadati</taxon>
        <taxon>Verrucomicrobiota</taxon>
        <taxon>Opitutia</taxon>
        <taxon>Opitutales</taxon>
        <taxon>Opitutaceae</taxon>
        <taxon>Nibricoccus</taxon>
    </lineage>
</organism>
<feature type="transmembrane region" description="Helical" evidence="7">
    <location>
        <begin position="63"/>
        <end position="86"/>
    </location>
</feature>
<dbReference type="Pfam" id="PF01311">
    <property type="entry name" value="Bac_export_1"/>
    <property type="match status" value="1"/>
</dbReference>
<dbReference type="PRINTS" id="PR00953">
    <property type="entry name" value="TYPE3IMRPROT"/>
</dbReference>
<dbReference type="EMBL" id="CP023344">
    <property type="protein sequence ID" value="ATC63660.1"/>
    <property type="molecule type" value="Genomic_DNA"/>
</dbReference>
<evidence type="ECO:0000256" key="6">
    <source>
        <dbReference type="ARBA" id="ARBA00023136"/>
    </source>
</evidence>
<sequence>MPVEQLFAWMMVFLRGLGLILLLPTLGSRPLPAMVRVSISALLATLLYGLVPRASTLPTDNFNLVLASMGEVILGLVMGFVGRLIFASVDMAGRLITQEIGLSAAPGIDSPAPSTEPLAAFLSAFAGVLFFLLGGHLGALSAFARSFDFAAAGAPAFSPAAVEYLIRGTASVIELGFRIAAPFIAMNFLITLAFSVLGRAVPKMSVFVLSYPLRFIVGCSLLASSGALMARYLQPEFEQLPFELLELVARGKS</sequence>
<dbReference type="Proteomes" id="UP000217265">
    <property type="component" value="Chromosome"/>
</dbReference>
<evidence type="ECO:0000313" key="8">
    <source>
        <dbReference type="EMBL" id="ATC63660.1"/>
    </source>
</evidence>
<dbReference type="PANTHER" id="PTHR30065:SF1">
    <property type="entry name" value="SURFACE PRESENTATION OF ANTIGENS PROTEIN SPAR"/>
    <property type="match status" value="1"/>
</dbReference>
<comment type="subcellular location">
    <subcellularLocation>
        <location evidence="1">Cell membrane</location>
        <topology evidence="1">Multi-pass membrane protein</topology>
    </subcellularLocation>
</comment>
<feature type="transmembrane region" description="Helical" evidence="7">
    <location>
        <begin position="213"/>
        <end position="233"/>
    </location>
</feature>
<gene>
    <name evidence="8" type="ORF">CMV30_06675</name>
</gene>
<evidence type="ECO:0000256" key="3">
    <source>
        <dbReference type="ARBA" id="ARBA00022475"/>
    </source>
</evidence>
<evidence type="ECO:0000256" key="2">
    <source>
        <dbReference type="ARBA" id="ARBA00009772"/>
    </source>
</evidence>
<protein>
    <submittedName>
        <fullName evidence="8">Type III secretion protein</fullName>
    </submittedName>
</protein>
<evidence type="ECO:0000256" key="5">
    <source>
        <dbReference type="ARBA" id="ARBA00022989"/>
    </source>
</evidence>
<dbReference type="OrthoDB" id="9807748at2"/>
<keyword evidence="5 7" id="KW-1133">Transmembrane helix</keyword>
<name>A0A290Q8Z7_9BACT</name>
<evidence type="ECO:0000313" key="9">
    <source>
        <dbReference type="Proteomes" id="UP000217265"/>
    </source>
</evidence>
<feature type="transmembrane region" description="Helical" evidence="7">
    <location>
        <begin position="33"/>
        <end position="51"/>
    </location>
</feature>
<proteinExistence type="inferred from homology"/>
<keyword evidence="3" id="KW-1003">Cell membrane</keyword>
<keyword evidence="4 7" id="KW-0812">Transmembrane</keyword>
<dbReference type="GO" id="GO:0006605">
    <property type="term" value="P:protein targeting"/>
    <property type="evidence" value="ECO:0007669"/>
    <property type="project" value="InterPro"/>
</dbReference>
<evidence type="ECO:0000256" key="1">
    <source>
        <dbReference type="ARBA" id="ARBA00004651"/>
    </source>
</evidence>